<feature type="region of interest" description="Disordered" evidence="1">
    <location>
        <begin position="35"/>
        <end position="67"/>
    </location>
</feature>
<reference evidence="3" key="1">
    <citation type="submission" date="2020-03" db="EMBL/GenBank/DDBJ databases">
        <title>A mixture of massive structural variations and highly conserved coding sequences in Ustilaginoidea virens genome.</title>
        <authorList>
            <person name="Zhang K."/>
            <person name="Zhao Z."/>
            <person name="Zhang Z."/>
            <person name="Li Y."/>
            <person name="Hsiang T."/>
            <person name="Sun W."/>
        </authorList>
    </citation>
    <scope>NUCLEOTIDE SEQUENCE</scope>
    <source>
        <strain evidence="3">UV-8b</strain>
    </source>
</reference>
<evidence type="ECO:0000313" key="3">
    <source>
        <dbReference type="EMBL" id="QUC20661.1"/>
    </source>
</evidence>
<proteinExistence type="predicted"/>
<keyword evidence="2" id="KW-0732">Signal</keyword>
<protein>
    <submittedName>
        <fullName evidence="3">Uncharacterized protein</fullName>
    </submittedName>
</protein>
<dbReference type="RefSeq" id="XP_042998334.1">
    <property type="nucleotide sequence ID" value="XM_043142400.1"/>
</dbReference>
<dbReference type="AlphaFoldDB" id="A0A8E5MIF1"/>
<dbReference type="EMBL" id="CP072756">
    <property type="protein sequence ID" value="QUC20661.1"/>
    <property type="molecule type" value="Genomic_DNA"/>
</dbReference>
<evidence type="ECO:0000256" key="1">
    <source>
        <dbReference type="SAM" id="MobiDB-lite"/>
    </source>
</evidence>
<evidence type="ECO:0000256" key="2">
    <source>
        <dbReference type="SAM" id="SignalP"/>
    </source>
</evidence>
<accession>A0A8E5MIF1</accession>
<dbReference type="Proteomes" id="UP000027002">
    <property type="component" value="Chromosome 4"/>
</dbReference>
<feature type="chain" id="PRO_5034347579" evidence="2">
    <location>
        <begin position="18"/>
        <end position="114"/>
    </location>
</feature>
<organism evidence="3 4">
    <name type="scientific">Ustilaginoidea virens</name>
    <name type="common">Rice false smut fungus</name>
    <name type="synonym">Villosiclava virens</name>
    <dbReference type="NCBI Taxonomy" id="1159556"/>
    <lineage>
        <taxon>Eukaryota</taxon>
        <taxon>Fungi</taxon>
        <taxon>Dikarya</taxon>
        <taxon>Ascomycota</taxon>
        <taxon>Pezizomycotina</taxon>
        <taxon>Sordariomycetes</taxon>
        <taxon>Hypocreomycetidae</taxon>
        <taxon>Hypocreales</taxon>
        <taxon>Clavicipitaceae</taxon>
        <taxon>Ustilaginoidea</taxon>
    </lineage>
</organism>
<sequence length="114" mass="12502">MKFLTILAAAFMAVVQAMPVDIEDDGAAFLEARAGHRASSPSRTSGKGLNFSGGSGGTTNRLFGPKGEREFNRGNLKQYQLQKCINKNILKCEDDELPSGLGWFFYIYHQRPGS</sequence>
<evidence type="ECO:0000313" key="4">
    <source>
        <dbReference type="Proteomes" id="UP000027002"/>
    </source>
</evidence>
<gene>
    <name evidence="3" type="ORF">UV8b_04902</name>
</gene>
<dbReference type="KEGG" id="uvi:66065680"/>
<name>A0A8E5MIF1_USTVR</name>
<dbReference type="GeneID" id="66065680"/>
<feature type="signal peptide" evidence="2">
    <location>
        <begin position="1"/>
        <end position="17"/>
    </location>
</feature>
<keyword evidence="4" id="KW-1185">Reference proteome</keyword>